<dbReference type="InterPro" id="IPR006156">
    <property type="entry name" value="Dihydroneopterin_aldolase"/>
</dbReference>
<dbReference type="OrthoDB" id="7580479at2"/>
<dbReference type="InterPro" id="IPR043133">
    <property type="entry name" value="GTP-CH-I_C/QueF"/>
</dbReference>
<keyword evidence="5" id="KW-0289">Folate biosynthesis</keyword>
<dbReference type="PANTHER" id="PTHR42844:SF1">
    <property type="entry name" value="DIHYDRONEOPTERIN ALDOLASE 1-RELATED"/>
    <property type="match status" value="1"/>
</dbReference>
<protein>
    <recommendedName>
        <fullName evidence="4">dihydroneopterin aldolase</fullName>
        <ecNumber evidence="4">4.1.2.25</ecNumber>
    </recommendedName>
    <alternativeName>
        <fullName evidence="7">7,8-dihydroneopterin aldolase</fullName>
    </alternativeName>
</protein>
<evidence type="ECO:0000256" key="6">
    <source>
        <dbReference type="ARBA" id="ARBA00023239"/>
    </source>
</evidence>
<dbReference type="RefSeq" id="WP_015597968.1">
    <property type="nucleotide sequence ID" value="NC_021172.1"/>
</dbReference>
<evidence type="ECO:0000256" key="7">
    <source>
        <dbReference type="ARBA" id="ARBA00032903"/>
    </source>
</evidence>
<keyword evidence="10" id="KW-1185">Reference proteome</keyword>
<evidence type="ECO:0000313" key="10">
    <source>
        <dbReference type="Proteomes" id="UP000005952"/>
    </source>
</evidence>
<dbReference type="eggNOG" id="COG1539">
    <property type="taxonomic scope" value="Bacteria"/>
</dbReference>
<accession>N0BBN7</accession>
<dbReference type="GO" id="GO:0005737">
    <property type="term" value="C:cytoplasm"/>
    <property type="evidence" value="ECO:0007669"/>
    <property type="project" value="TreeGrafter"/>
</dbReference>
<dbReference type="Proteomes" id="UP000005952">
    <property type="component" value="Chromosome"/>
</dbReference>
<dbReference type="SMART" id="SM00905">
    <property type="entry name" value="FolB"/>
    <property type="match status" value="1"/>
</dbReference>
<evidence type="ECO:0000256" key="2">
    <source>
        <dbReference type="ARBA" id="ARBA00005013"/>
    </source>
</evidence>
<dbReference type="EC" id="4.1.2.25" evidence="4"/>
<dbReference type="Gene3D" id="3.30.1130.10">
    <property type="match status" value="1"/>
</dbReference>
<dbReference type="InterPro" id="IPR006157">
    <property type="entry name" value="FolB_dom"/>
</dbReference>
<name>N0BBN7_9HYPH</name>
<dbReference type="GO" id="GO:0046656">
    <property type="term" value="P:folic acid biosynthetic process"/>
    <property type="evidence" value="ECO:0007669"/>
    <property type="project" value="UniProtKB-KW"/>
</dbReference>
<comment type="similarity">
    <text evidence="3">Belongs to the DHNA family.</text>
</comment>
<organism evidence="9 10">
    <name type="scientific">Hyphomicrobium denitrificans 1NES1</name>
    <dbReference type="NCBI Taxonomy" id="670307"/>
    <lineage>
        <taxon>Bacteria</taxon>
        <taxon>Pseudomonadati</taxon>
        <taxon>Pseudomonadota</taxon>
        <taxon>Alphaproteobacteria</taxon>
        <taxon>Hyphomicrobiales</taxon>
        <taxon>Hyphomicrobiaceae</taxon>
        <taxon>Hyphomicrobium</taxon>
    </lineage>
</organism>
<keyword evidence="6" id="KW-0456">Lyase</keyword>
<dbReference type="AlphaFoldDB" id="N0BBN7"/>
<comment type="catalytic activity">
    <reaction evidence="1">
        <text>7,8-dihydroneopterin = 6-hydroxymethyl-7,8-dihydropterin + glycolaldehyde</text>
        <dbReference type="Rhea" id="RHEA:10540"/>
        <dbReference type="ChEBI" id="CHEBI:17001"/>
        <dbReference type="ChEBI" id="CHEBI:17071"/>
        <dbReference type="ChEBI" id="CHEBI:44841"/>
        <dbReference type="EC" id="4.1.2.25"/>
    </reaction>
</comment>
<proteinExistence type="inferred from homology"/>
<comment type="pathway">
    <text evidence="2">Cofactor biosynthesis; tetrahydrofolate biosynthesis; 2-amino-4-hydroxy-6-hydroxymethyl-7,8-dihydropteridine diphosphate from 7,8-dihydroneopterin triphosphate: step 3/4.</text>
</comment>
<dbReference type="STRING" id="670307.HYPDE_31308"/>
<sequence>MNNKKKTTKPAHDDKSAKLRRATLKSRQIGDSIFVRDFVVDCNVGVYAEEQGVTQRVRFTVEARLARDVFTVDDDMADVPSYADIIDFIVELARGGHINLVETFAERIAANVLSDKRIVAVRVMLEKLERGPLRGVEIIRPATREAAREFGRG</sequence>
<gene>
    <name evidence="9" type="ORF">HYPDE_31308</name>
</gene>
<evidence type="ECO:0000256" key="4">
    <source>
        <dbReference type="ARBA" id="ARBA00013043"/>
    </source>
</evidence>
<dbReference type="HOGENOM" id="CLU_112632_0_1_5"/>
<evidence type="ECO:0000256" key="3">
    <source>
        <dbReference type="ARBA" id="ARBA00005708"/>
    </source>
</evidence>
<evidence type="ECO:0000259" key="8">
    <source>
        <dbReference type="SMART" id="SM00905"/>
    </source>
</evidence>
<evidence type="ECO:0000313" key="9">
    <source>
        <dbReference type="EMBL" id="AGK57936.1"/>
    </source>
</evidence>
<dbReference type="NCBIfam" id="TIGR00526">
    <property type="entry name" value="folB_dom"/>
    <property type="match status" value="1"/>
</dbReference>
<evidence type="ECO:0000256" key="5">
    <source>
        <dbReference type="ARBA" id="ARBA00022909"/>
    </source>
</evidence>
<reference evidence="9 10" key="1">
    <citation type="journal article" date="2013" name="Genome Announc.">
        <title>Genome sequences for three denitrifying bacterial strains isolated from a uranium- and nitrate-contaminated subsurface environment.</title>
        <authorList>
            <person name="Venkatramanan R."/>
            <person name="Prakash O."/>
            <person name="Woyke T."/>
            <person name="Chain P."/>
            <person name="Goodwin L.A."/>
            <person name="Watson D."/>
            <person name="Brooks S."/>
            <person name="Kostka J.E."/>
            <person name="Green S.J."/>
        </authorList>
    </citation>
    <scope>NUCLEOTIDE SEQUENCE [LARGE SCALE GENOMIC DNA]</scope>
    <source>
        <strain evidence="9 10">1NES1</strain>
    </source>
</reference>
<dbReference type="GO" id="GO:0004150">
    <property type="term" value="F:dihydroneopterin aldolase activity"/>
    <property type="evidence" value="ECO:0007669"/>
    <property type="project" value="UniProtKB-EC"/>
</dbReference>
<dbReference type="SUPFAM" id="SSF55620">
    <property type="entry name" value="Tetrahydrobiopterin biosynthesis enzymes-like"/>
    <property type="match status" value="1"/>
</dbReference>
<dbReference type="Pfam" id="PF02152">
    <property type="entry name" value="FolB"/>
    <property type="match status" value="1"/>
</dbReference>
<evidence type="ECO:0000256" key="1">
    <source>
        <dbReference type="ARBA" id="ARBA00001353"/>
    </source>
</evidence>
<dbReference type="KEGG" id="hdt:HYPDE_31308"/>
<dbReference type="PANTHER" id="PTHR42844">
    <property type="entry name" value="DIHYDRONEOPTERIN ALDOLASE 1-RELATED"/>
    <property type="match status" value="1"/>
</dbReference>
<dbReference type="EMBL" id="CP005587">
    <property type="protein sequence ID" value="AGK57936.1"/>
    <property type="molecule type" value="Genomic_DNA"/>
</dbReference>
<feature type="domain" description="Dihydroneopterin aldolase/epimerase" evidence="8">
    <location>
        <begin position="33"/>
        <end position="140"/>
    </location>
</feature>